<dbReference type="InterPro" id="IPR000850">
    <property type="entry name" value="Adenylat/UMP-CMP_kin"/>
</dbReference>
<evidence type="ECO:0000256" key="6">
    <source>
        <dbReference type="RuleBase" id="RU003330"/>
    </source>
</evidence>
<dbReference type="EC" id="2.7.4.3" evidence="5 7"/>
<dbReference type="GO" id="GO:0004017">
    <property type="term" value="F:AMP kinase activity"/>
    <property type="evidence" value="ECO:0007669"/>
    <property type="project" value="UniProtKB-UniRule"/>
</dbReference>
<evidence type="ECO:0000259" key="8">
    <source>
        <dbReference type="Pfam" id="PF05191"/>
    </source>
</evidence>
<evidence type="ECO:0000256" key="3">
    <source>
        <dbReference type="ARBA" id="ARBA00022741"/>
    </source>
</evidence>
<comment type="domain">
    <text evidence="5">Consists of three domains, a large central CORE domain and two small peripheral domains, NMPbind and LID, which undergo movements during catalysis. The LID domain closes over the site of phosphoryl transfer upon ATP binding. Assembling and dissambling the active center during each catalytic cycle provides an effective means to prevent ATP hydrolysis. Some bacteria have evolved a zinc-coordinating structure that stabilizes the LID domain.</text>
</comment>
<keyword evidence="3 5" id="KW-0547">Nucleotide-binding</keyword>
<keyword evidence="5" id="KW-0479">Metal-binding</keyword>
<dbReference type="FunFam" id="3.40.50.300:FF:000106">
    <property type="entry name" value="Adenylate kinase mitochondrial"/>
    <property type="match status" value="1"/>
</dbReference>
<dbReference type="InterPro" id="IPR007862">
    <property type="entry name" value="Adenylate_kinase_lid-dom"/>
</dbReference>
<dbReference type="NCBIfam" id="NF011100">
    <property type="entry name" value="PRK14527.1"/>
    <property type="match status" value="1"/>
</dbReference>
<keyword evidence="4 5" id="KW-0418">Kinase</keyword>
<gene>
    <name evidence="5" type="primary">adk</name>
</gene>
<evidence type="ECO:0000256" key="5">
    <source>
        <dbReference type="HAMAP-Rule" id="MF_00235"/>
    </source>
</evidence>
<dbReference type="UniPathway" id="UPA00588">
    <property type="reaction ID" value="UER00649"/>
</dbReference>
<feature type="domain" description="Adenylate kinase active site lid" evidence="8">
    <location>
        <begin position="138"/>
        <end position="173"/>
    </location>
</feature>
<dbReference type="SUPFAM" id="SSF52540">
    <property type="entry name" value="P-loop containing nucleoside triphosphate hydrolases"/>
    <property type="match status" value="1"/>
</dbReference>
<organism evidence="9">
    <name type="scientific">uncultured Acidobacteria bacterium Rifle_16ft_4_minimus_37967</name>
    <dbReference type="NCBI Taxonomy" id="1665087"/>
    <lineage>
        <taxon>Bacteria</taxon>
        <taxon>Pseudomonadati</taxon>
        <taxon>Acidobacteriota</taxon>
        <taxon>environmental samples</taxon>
    </lineage>
</organism>
<keyword evidence="2 5" id="KW-0545">Nucleotide biosynthesis</keyword>
<dbReference type="Pfam" id="PF00406">
    <property type="entry name" value="ADK"/>
    <property type="match status" value="1"/>
</dbReference>
<dbReference type="GO" id="GO:0005524">
    <property type="term" value="F:ATP binding"/>
    <property type="evidence" value="ECO:0007669"/>
    <property type="project" value="UniProtKB-UniRule"/>
</dbReference>
<dbReference type="SUPFAM" id="SSF57774">
    <property type="entry name" value="Microbial and mitochondrial ADK, insert 'zinc finger' domain"/>
    <property type="match status" value="1"/>
</dbReference>
<evidence type="ECO:0000256" key="7">
    <source>
        <dbReference type="RuleBase" id="RU003331"/>
    </source>
</evidence>
<comment type="function">
    <text evidence="5">Catalyzes the reversible transfer of the terminal phosphate group between ATP and AMP. Plays an important role in cellular energy homeostasis and in adenine nucleotide metabolism.</text>
</comment>
<feature type="binding site" evidence="5">
    <location>
        <begin position="147"/>
        <end position="148"/>
    </location>
    <ligand>
        <name>ATP</name>
        <dbReference type="ChEBI" id="CHEBI:30616"/>
    </ligand>
</feature>
<dbReference type="CDD" id="cd01428">
    <property type="entry name" value="ADK"/>
    <property type="match status" value="1"/>
</dbReference>
<keyword evidence="5" id="KW-0963">Cytoplasm</keyword>
<feature type="binding site" evidence="5">
    <location>
        <begin position="21"/>
        <end position="26"/>
    </location>
    <ligand>
        <name>ATP</name>
        <dbReference type="ChEBI" id="CHEBI:30616"/>
    </ligand>
</feature>
<dbReference type="Pfam" id="PF05191">
    <property type="entry name" value="ADK_lid"/>
    <property type="match status" value="1"/>
</dbReference>
<dbReference type="PRINTS" id="PR00094">
    <property type="entry name" value="ADENYLTKNASE"/>
</dbReference>
<dbReference type="InterPro" id="IPR033690">
    <property type="entry name" value="Adenylat_kinase_CS"/>
</dbReference>
<reference evidence="9" key="1">
    <citation type="journal article" date="2015" name="ISME J.">
        <title>Aquifer environment selects for microbial species cohorts in sediment and groundwater.</title>
        <authorList>
            <person name="Hug L.A."/>
            <person name="Thomas B.C."/>
            <person name="Brown C.T."/>
            <person name="Frischkorn K.R."/>
            <person name="Williams K.H."/>
            <person name="Tringe S.G."/>
            <person name="Banfield J.F."/>
        </authorList>
    </citation>
    <scope>NUCLEOTIDE SEQUENCE</scope>
</reference>
<feature type="binding site" evidence="5">
    <location>
        <position position="141"/>
    </location>
    <ligand>
        <name>Zn(2+)</name>
        <dbReference type="ChEBI" id="CHEBI:29105"/>
        <note>structural</note>
    </ligand>
</feature>
<dbReference type="NCBIfam" id="NF001380">
    <property type="entry name" value="PRK00279.1-2"/>
    <property type="match status" value="1"/>
</dbReference>
<evidence type="ECO:0000256" key="1">
    <source>
        <dbReference type="ARBA" id="ARBA00022679"/>
    </source>
</evidence>
<evidence type="ECO:0000256" key="4">
    <source>
        <dbReference type="ARBA" id="ARBA00022777"/>
    </source>
</evidence>
<dbReference type="AlphaFoldDB" id="A0A0H4T9H0"/>
<feature type="binding site" evidence="5">
    <location>
        <position position="171"/>
    </location>
    <ligand>
        <name>AMP</name>
        <dbReference type="ChEBI" id="CHEBI:456215"/>
    </ligand>
</feature>
<proteinExistence type="inferred from homology"/>
<dbReference type="GO" id="GO:0044209">
    <property type="term" value="P:AMP salvage"/>
    <property type="evidence" value="ECO:0007669"/>
    <property type="project" value="UniProtKB-UniRule"/>
</dbReference>
<feature type="binding site" evidence="5">
    <location>
        <position position="161"/>
    </location>
    <ligand>
        <name>Zn(2+)</name>
        <dbReference type="ChEBI" id="CHEBI:29105"/>
        <note>structural</note>
    </ligand>
</feature>
<dbReference type="GO" id="GO:0008270">
    <property type="term" value="F:zinc ion binding"/>
    <property type="evidence" value="ECO:0007669"/>
    <property type="project" value="UniProtKB-UniRule"/>
</dbReference>
<dbReference type="EMBL" id="KT007012">
    <property type="protein sequence ID" value="AKQ03410.1"/>
    <property type="molecule type" value="Genomic_DNA"/>
</dbReference>
<dbReference type="NCBIfam" id="TIGR01351">
    <property type="entry name" value="adk"/>
    <property type="match status" value="1"/>
</dbReference>
<dbReference type="InterPro" id="IPR027417">
    <property type="entry name" value="P-loop_NTPase"/>
</dbReference>
<comment type="subcellular location">
    <subcellularLocation>
        <location evidence="5 7">Cytoplasm</location>
    </subcellularLocation>
</comment>
<keyword evidence="1 5" id="KW-0808">Transferase</keyword>
<feature type="binding site" evidence="5">
    <location>
        <position position="144"/>
    </location>
    <ligand>
        <name>Zn(2+)</name>
        <dbReference type="ChEBI" id="CHEBI:29105"/>
        <note>structural</note>
    </ligand>
</feature>
<dbReference type="GO" id="GO:0005737">
    <property type="term" value="C:cytoplasm"/>
    <property type="evidence" value="ECO:0007669"/>
    <property type="project" value="UniProtKB-SubCell"/>
</dbReference>
<feature type="binding site" evidence="5">
    <location>
        <begin position="96"/>
        <end position="99"/>
    </location>
    <ligand>
        <name>AMP</name>
        <dbReference type="ChEBI" id="CHEBI:456215"/>
    </ligand>
</feature>
<comment type="catalytic activity">
    <reaction evidence="5 7">
        <text>AMP + ATP = 2 ADP</text>
        <dbReference type="Rhea" id="RHEA:12973"/>
        <dbReference type="ChEBI" id="CHEBI:30616"/>
        <dbReference type="ChEBI" id="CHEBI:456215"/>
        <dbReference type="ChEBI" id="CHEBI:456216"/>
        <dbReference type="EC" id="2.7.4.3"/>
    </reaction>
</comment>
<sequence>MATRQKAAGSPGAFILLGPPGAGKGTQAKELARRCGIPQIATGDILREAVRRETPLGLEAKAVMARGELVSDDMVCAIVEQRIKQDDCKNGFILDGFPRTMAQAERLDQILTAAGWGRPKVIYLAVGMEELMRRLAGRRGCKVCGRIYNIYDRPPRVEGRCDDDGSELTRRHDDSREAVVRARFEAYEKETAPLVEYYRRSGKVHRVDGKLSPEQVSRQVLKLCRAYDHMQSKGRA</sequence>
<feature type="region of interest" description="LID" evidence="5">
    <location>
        <begin position="137"/>
        <end position="174"/>
    </location>
</feature>
<protein>
    <recommendedName>
        <fullName evidence="5 7">Adenylate kinase</fullName>
        <shortName evidence="5">AK</shortName>
        <ecNumber evidence="5 7">2.7.4.3</ecNumber>
    </recommendedName>
    <alternativeName>
        <fullName evidence="5">ATP-AMP transphosphorylase</fullName>
    </alternativeName>
    <alternativeName>
        <fullName evidence="5">ATP:AMP phosphotransferase</fullName>
    </alternativeName>
    <alternativeName>
        <fullName evidence="5">Adenylate monophosphate kinase</fullName>
    </alternativeName>
</protein>
<dbReference type="InterPro" id="IPR006259">
    <property type="entry name" value="Adenyl_kin_sub"/>
</dbReference>
<name>A0A0H4T9H0_9BACT</name>
<dbReference type="PANTHER" id="PTHR23359">
    <property type="entry name" value="NUCLEOTIDE KINASE"/>
    <property type="match status" value="1"/>
</dbReference>
<dbReference type="NCBIfam" id="NF001381">
    <property type="entry name" value="PRK00279.1-3"/>
    <property type="match status" value="1"/>
</dbReference>
<feature type="region of interest" description="NMP" evidence="5">
    <location>
        <begin position="41"/>
        <end position="70"/>
    </location>
</feature>
<comment type="similarity">
    <text evidence="5 6">Belongs to the adenylate kinase family.</text>
</comment>
<accession>A0A0H4T9H0</accession>
<evidence type="ECO:0000256" key="2">
    <source>
        <dbReference type="ARBA" id="ARBA00022727"/>
    </source>
</evidence>
<feature type="binding site" evidence="5">
    <location>
        <position position="164"/>
    </location>
    <ligand>
        <name>Zn(2+)</name>
        <dbReference type="ChEBI" id="CHEBI:29105"/>
        <note>structural</note>
    </ligand>
</feature>
<keyword evidence="5" id="KW-0862">Zinc</keyword>
<feature type="binding site" evidence="5">
    <location>
        <position position="103"/>
    </location>
    <ligand>
        <name>AMP</name>
        <dbReference type="ChEBI" id="CHEBI:456215"/>
    </ligand>
</feature>
<comment type="subunit">
    <text evidence="5 7">Monomer.</text>
</comment>
<feature type="binding site" evidence="5">
    <location>
        <position position="211"/>
    </location>
    <ligand>
        <name>ATP</name>
        <dbReference type="ChEBI" id="CHEBI:30616"/>
    </ligand>
</feature>
<feature type="binding site" evidence="5">
    <location>
        <position position="138"/>
    </location>
    <ligand>
        <name>ATP</name>
        <dbReference type="ChEBI" id="CHEBI:30616"/>
    </ligand>
</feature>
<feature type="binding site" evidence="5">
    <location>
        <position position="47"/>
    </location>
    <ligand>
        <name>AMP</name>
        <dbReference type="ChEBI" id="CHEBI:456215"/>
    </ligand>
</feature>
<evidence type="ECO:0000313" key="9">
    <source>
        <dbReference type="EMBL" id="AKQ03410.1"/>
    </source>
</evidence>
<dbReference type="Gene3D" id="3.40.50.300">
    <property type="entry name" value="P-loop containing nucleotide triphosphate hydrolases"/>
    <property type="match status" value="1"/>
</dbReference>
<feature type="binding site" evidence="5">
    <location>
        <begin position="68"/>
        <end position="70"/>
    </location>
    <ligand>
        <name>AMP</name>
        <dbReference type="ChEBI" id="CHEBI:456215"/>
    </ligand>
</feature>
<feature type="binding site" evidence="5">
    <location>
        <position position="183"/>
    </location>
    <ligand>
        <name>AMP</name>
        <dbReference type="ChEBI" id="CHEBI:456215"/>
    </ligand>
</feature>
<comment type="pathway">
    <text evidence="5">Purine metabolism; AMP biosynthesis via salvage pathway; AMP from ADP: step 1/1.</text>
</comment>
<dbReference type="PROSITE" id="PS00113">
    <property type="entry name" value="ADENYLATE_KINASE"/>
    <property type="match status" value="1"/>
</dbReference>
<keyword evidence="5 7" id="KW-0067">ATP-binding</keyword>
<dbReference type="InterPro" id="IPR036193">
    <property type="entry name" value="ADK_active_lid_dom_sf"/>
</dbReference>
<dbReference type="HAMAP" id="MF_00235">
    <property type="entry name" value="Adenylate_kinase_Adk"/>
    <property type="match status" value="1"/>
</dbReference>
<feature type="binding site" evidence="5">
    <location>
        <position position="42"/>
    </location>
    <ligand>
        <name>AMP</name>
        <dbReference type="ChEBI" id="CHEBI:456215"/>
    </ligand>
</feature>